<reference evidence="5" key="1">
    <citation type="submission" date="2016-10" db="EMBL/GenBank/DDBJ databases">
        <authorList>
            <person name="Varghese N."/>
            <person name="Submissions S."/>
        </authorList>
    </citation>
    <scope>NUCLEOTIDE SEQUENCE [LARGE SCALE GENOMIC DNA]</scope>
    <source>
        <strain evidence="5">PL19</strain>
    </source>
</reference>
<sequence>MADTPICPICHRPADDSGRASCRCAGVEVLPRPVTQPDRGPDPADLAMFPEGARRADGDTAPLPLVTGGRAAPRRRIGRGMALAVGGTAVAVVGSGLLVAGLFTRGDDPFDEARFGDRGGAPTAVVPTDGKGGQSADTDPDGSASPSVSPSATASPSASASASPPRSRTPSSSPTPSRTAEVSASISPAPSAPTSPGGGGWDGDRDGDDSGGPPRTLREGDSGPDVAELQYRLAAVGAYDARRHGVDGVYDGEVTEGVSTFQAWYGVRGDPDGVYGPHTRRALERVTRRD</sequence>
<dbReference type="SUPFAM" id="SSF47090">
    <property type="entry name" value="PGBD-like"/>
    <property type="match status" value="1"/>
</dbReference>
<proteinExistence type="predicted"/>
<dbReference type="InterPro" id="IPR036366">
    <property type="entry name" value="PGBDSf"/>
</dbReference>
<dbReference type="InterPro" id="IPR036365">
    <property type="entry name" value="PGBD-like_sf"/>
</dbReference>
<dbReference type="Gene3D" id="1.10.101.10">
    <property type="entry name" value="PGBD-like superfamily/PGBD"/>
    <property type="match status" value="1"/>
</dbReference>
<evidence type="ECO:0000313" key="4">
    <source>
        <dbReference type="EMBL" id="SFK29825.1"/>
    </source>
</evidence>
<feature type="domain" description="Peptidoglycan binding-like" evidence="3">
    <location>
        <begin position="222"/>
        <end position="283"/>
    </location>
</feature>
<dbReference type="Proteomes" id="UP000198928">
    <property type="component" value="Unassembled WGS sequence"/>
</dbReference>
<dbReference type="InterPro" id="IPR002477">
    <property type="entry name" value="Peptidoglycan-bd-like"/>
</dbReference>
<keyword evidence="2" id="KW-1133">Transmembrane helix</keyword>
<keyword evidence="5" id="KW-1185">Reference proteome</keyword>
<accession>A0A1I3YDD4</accession>
<feature type="region of interest" description="Disordered" evidence="1">
    <location>
        <begin position="113"/>
        <end position="225"/>
    </location>
</feature>
<evidence type="ECO:0000259" key="3">
    <source>
        <dbReference type="Pfam" id="PF01471"/>
    </source>
</evidence>
<evidence type="ECO:0000313" key="5">
    <source>
        <dbReference type="Proteomes" id="UP000198928"/>
    </source>
</evidence>
<dbReference type="EMBL" id="FOSG01000005">
    <property type="protein sequence ID" value="SFK29825.1"/>
    <property type="molecule type" value="Genomic_DNA"/>
</dbReference>
<feature type="compositionally biased region" description="Low complexity" evidence="1">
    <location>
        <begin position="143"/>
        <end position="195"/>
    </location>
</feature>
<feature type="transmembrane region" description="Helical" evidence="2">
    <location>
        <begin position="80"/>
        <end position="103"/>
    </location>
</feature>
<keyword evidence="2" id="KW-0472">Membrane</keyword>
<protein>
    <submittedName>
        <fullName evidence="4">Putative peptidoglycan binding domain-containing protein</fullName>
    </submittedName>
</protein>
<dbReference type="AlphaFoldDB" id="A0A1I3YDD4"/>
<dbReference type="Pfam" id="PF01471">
    <property type="entry name" value="PG_binding_1"/>
    <property type="match status" value="1"/>
</dbReference>
<evidence type="ECO:0000256" key="1">
    <source>
        <dbReference type="SAM" id="MobiDB-lite"/>
    </source>
</evidence>
<keyword evidence="2" id="KW-0812">Transmembrane</keyword>
<organism evidence="4 5">
    <name type="scientific">Streptomyces pini</name>
    <dbReference type="NCBI Taxonomy" id="1520580"/>
    <lineage>
        <taxon>Bacteria</taxon>
        <taxon>Bacillati</taxon>
        <taxon>Actinomycetota</taxon>
        <taxon>Actinomycetes</taxon>
        <taxon>Kitasatosporales</taxon>
        <taxon>Streptomycetaceae</taxon>
        <taxon>Streptomyces</taxon>
    </lineage>
</organism>
<name>A0A1I3YDD4_9ACTN</name>
<evidence type="ECO:0000256" key="2">
    <source>
        <dbReference type="SAM" id="Phobius"/>
    </source>
</evidence>
<gene>
    <name evidence="4" type="ORF">SAMN05192584_10515</name>
</gene>